<dbReference type="Proteomes" id="UP000283254">
    <property type="component" value="Unassembled WGS sequence"/>
</dbReference>
<evidence type="ECO:0000313" key="3">
    <source>
        <dbReference type="Proteomes" id="UP000283254"/>
    </source>
</evidence>
<comment type="caution">
    <text evidence="2">The sequence shown here is derived from an EMBL/GenBank/DDBJ whole genome shotgun (WGS) entry which is preliminary data.</text>
</comment>
<accession>A0A422QH19</accession>
<sequence>MKASIHALAATLAFAGAAHAQVTEPVQAAPAPAAAASSIAWNVAVTSDYRYRAISQTRLRPALQGGVDYVHADGWYAGAWASTIKWVEDAGGDSEVEIDIYGGKRGELAAGVSYDVGVLRYFYPDNGLGQLPGWVNAHTTEVYAQLGVGPAYVKYSHATTNLFGFVDSENSGYLDIGANLDVGNGFTLQLHAGRQEVKNNPASDYTDWKVGVSRSFELATVSLAYLGTNANKSAYTSPVNGKFTGRDALQLTVSRTF</sequence>
<feature type="chain" id="PRO_5019587807" evidence="1">
    <location>
        <begin position="21"/>
        <end position="257"/>
    </location>
</feature>
<dbReference type="EMBL" id="JSAB01000221">
    <property type="protein sequence ID" value="RNF29251.1"/>
    <property type="molecule type" value="Genomic_DNA"/>
</dbReference>
<protein>
    <submittedName>
        <fullName evidence="2">Signal peptide protein</fullName>
    </submittedName>
</protein>
<dbReference type="AlphaFoldDB" id="A0A422QH19"/>
<keyword evidence="3" id="KW-1185">Reference proteome</keyword>
<feature type="signal peptide" evidence="1">
    <location>
        <begin position="1"/>
        <end position="20"/>
    </location>
</feature>
<dbReference type="RefSeq" id="WP_123070979.1">
    <property type="nucleotide sequence ID" value="NZ_JSAB01000221.1"/>
</dbReference>
<proteinExistence type="predicted"/>
<dbReference type="NCBIfam" id="TIGR02001">
    <property type="entry name" value="gcw_chp"/>
    <property type="match status" value="1"/>
</dbReference>
<name>A0A422QH19_9BURK</name>
<evidence type="ECO:0000256" key="1">
    <source>
        <dbReference type="SAM" id="SignalP"/>
    </source>
</evidence>
<keyword evidence="1" id="KW-0732">Signal</keyword>
<gene>
    <name evidence="2" type="ORF">NM04_18790</name>
</gene>
<dbReference type="Pfam" id="PF09694">
    <property type="entry name" value="Gcw_chp"/>
    <property type="match status" value="1"/>
</dbReference>
<dbReference type="InterPro" id="IPR010239">
    <property type="entry name" value="CHP02001"/>
</dbReference>
<organism evidence="2 3">
    <name type="scientific">Massilia aurea</name>
    <dbReference type="NCBI Taxonomy" id="373040"/>
    <lineage>
        <taxon>Bacteria</taxon>
        <taxon>Pseudomonadati</taxon>
        <taxon>Pseudomonadota</taxon>
        <taxon>Betaproteobacteria</taxon>
        <taxon>Burkholderiales</taxon>
        <taxon>Oxalobacteraceae</taxon>
        <taxon>Telluria group</taxon>
        <taxon>Massilia</taxon>
    </lineage>
</organism>
<evidence type="ECO:0000313" key="2">
    <source>
        <dbReference type="EMBL" id="RNF29251.1"/>
    </source>
</evidence>
<reference evidence="2" key="1">
    <citation type="submission" date="2014-10" db="EMBL/GenBank/DDBJ databases">
        <title>Massilia sp. genome.</title>
        <authorList>
            <person name="Xu B."/>
            <person name="Dai L."/>
            <person name="Huang Z."/>
        </authorList>
    </citation>
    <scope>NUCLEOTIDE SEQUENCE [LARGE SCALE GENOMIC DNA]</scope>
    <source>
        <strain evidence="2">CFS-1</strain>
    </source>
</reference>
<dbReference type="OrthoDB" id="9793561at2"/>